<keyword evidence="19" id="KW-1185">Reference proteome</keyword>
<feature type="compositionally biased region" description="Polar residues" evidence="13">
    <location>
        <begin position="420"/>
        <end position="434"/>
    </location>
</feature>
<dbReference type="SMART" id="SM00181">
    <property type="entry name" value="EGF"/>
    <property type="match status" value="4"/>
</dbReference>
<dbReference type="InterPro" id="IPR000152">
    <property type="entry name" value="EGF-type_Asp/Asn_hydroxyl_site"/>
</dbReference>
<dbReference type="Pfam" id="PF00059">
    <property type="entry name" value="Lectin_C"/>
    <property type="match status" value="1"/>
</dbReference>
<feature type="region of interest" description="Disordered" evidence="13">
    <location>
        <begin position="420"/>
        <end position="466"/>
    </location>
</feature>
<reference evidence="18" key="1">
    <citation type="submission" date="2023-06" db="EMBL/GenBank/DDBJ databases">
        <title>Reference genome for the Northern bat (Eptesicus nilssonii), a most northern bat species.</title>
        <authorList>
            <person name="Laine V.N."/>
            <person name="Pulliainen A.T."/>
            <person name="Lilley T.M."/>
        </authorList>
    </citation>
    <scope>NUCLEOTIDE SEQUENCE</scope>
    <source>
        <strain evidence="18">BLF_Eptnil</strain>
        <tissue evidence="18">Kidney</tissue>
    </source>
</reference>
<evidence type="ECO:0000256" key="9">
    <source>
        <dbReference type="ARBA" id="ARBA00023136"/>
    </source>
</evidence>
<feature type="region of interest" description="Disordered" evidence="13">
    <location>
        <begin position="471"/>
        <end position="490"/>
    </location>
</feature>
<dbReference type="InterPro" id="IPR016186">
    <property type="entry name" value="C-type_lectin-like/link_sf"/>
</dbReference>
<dbReference type="GO" id="GO:0050772">
    <property type="term" value="P:positive regulation of axonogenesis"/>
    <property type="evidence" value="ECO:0007669"/>
    <property type="project" value="TreeGrafter"/>
</dbReference>
<dbReference type="InterPro" id="IPR016187">
    <property type="entry name" value="CTDL_fold"/>
</dbReference>
<dbReference type="SUPFAM" id="SSF57184">
    <property type="entry name" value="Growth factor receptor domain"/>
    <property type="match status" value="1"/>
</dbReference>
<evidence type="ECO:0000256" key="8">
    <source>
        <dbReference type="ARBA" id="ARBA00022989"/>
    </source>
</evidence>
<dbReference type="Pfam" id="PF12662">
    <property type="entry name" value="cEGF"/>
    <property type="match status" value="1"/>
</dbReference>
<dbReference type="InterPro" id="IPR018097">
    <property type="entry name" value="EGF_Ca-bd_CS"/>
</dbReference>
<evidence type="ECO:0008006" key="20">
    <source>
        <dbReference type="Google" id="ProtNLM"/>
    </source>
</evidence>
<evidence type="ECO:0000256" key="15">
    <source>
        <dbReference type="SAM" id="SignalP"/>
    </source>
</evidence>
<keyword evidence="2 12" id="KW-0245">EGF-like domain</keyword>
<dbReference type="AlphaFoldDB" id="A0AA40HTL4"/>
<evidence type="ECO:0000256" key="2">
    <source>
        <dbReference type="ARBA" id="ARBA00022536"/>
    </source>
</evidence>
<feature type="signal peptide" evidence="15">
    <location>
        <begin position="1"/>
        <end position="22"/>
    </location>
</feature>
<evidence type="ECO:0000313" key="18">
    <source>
        <dbReference type="EMBL" id="KAK1337218.1"/>
    </source>
</evidence>
<keyword evidence="11" id="KW-0325">Glycoprotein</keyword>
<dbReference type="SUPFAM" id="SSF56436">
    <property type="entry name" value="C-type lectin-like"/>
    <property type="match status" value="1"/>
</dbReference>
<dbReference type="InterPro" id="IPR049883">
    <property type="entry name" value="NOTCH1_EGF-like"/>
</dbReference>
<dbReference type="InterPro" id="IPR051505">
    <property type="entry name" value="C-type_lectin_domain"/>
</dbReference>
<dbReference type="PROSITE" id="PS01187">
    <property type="entry name" value="EGF_CA"/>
    <property type="match status" value="1"/>
</dbReference>
<dbReference type="GO" id="GO:0016020">
    <property type="term" value="C:membrane"/>
    <property type="evidence" value="ECO:0007669"/>
    <property type="project" value="UniProtKB-SubCell"/>
</dbReference>
<keyword evidence="4 14" id="KW-0812">Transmembrane</keyword>
<organism evidence="18 19">
    <name type="scientific">Cnephaeus nilssonii</name>
    <name type="common">Northern bat</name>
    <name type="synonym">Eptesicus nilssonii</name>
    <dbReference type="NCBI Taxonomy" id="3371016"/>
    <lineage>
        <taxon>Eukaryota</taxon>
        <taxon>Metazoa</taxon>
        <taxon>Chordata</taxon>
        <taxon>Craniata</taxon>
        <taxon>Vertebrata</taxon>
        <taxon>Euteleostomi</taxon>
        <taxon>Mammalia</taxon>
        <taxon>Eutheria</taxon>
        <taxon>Laurasiatheria</taxon>
        <taxon>Chiroptera</taxon>
        <taxon>Yangochiroptera</taxon>
        <taxon>Vespertilionidae</taxon>
        <taxon>Cnephaeus</taxon>
    </lineage>
</organism>
<comment type="caution">
    <text evidence="12">Lacks conserved residue(s) required for the propagation of feature annotation.</text>
</comment>
<evidence type="ECO:0000256" key="14">
    <source>
        <dbReference type="SAM" id="Phobius"/>
    </source>
</evidence>
<dbReference type="GO" id="GO:0005737">
    <property type="term" value="C:cytoplasm"/>
    <property type="evidence" value="ECO:0007669"/>
    <property type="project" value="TreeGrafter"/>
</dbReference>
<dbReference type="InterPro" id="IPR026823">
    <property type="entry name" value="cEGF"/>
</dbReference>
<protein>
    <recommendedName>
        <fullName evidence="20">Complement component C1q receptor</fullName>
    </recommendedName>
</protein>
<keyword evidence="7" id="KW-0677">Repeat</keyword>
<dbReference type="PROSITE" id="PS50026">
    <property type="entry name" value="EGF_3"/>
    <property type="match status" value="1"/>
</dbReference>
<evidence type="ECO:0000259" key="17">
    <source>
        <dbReference type="PROSITE" id="PS50041"/>
    </source>
</evidence>
<dbReference type="GO" id="GO:0005509">
    <property type="term" value="F:calcium ion binding"/>
    <property type="evidence" value="ECO:0007669"/>
    <property type="project" value="InterPro"/>
</dbReference>
<feature type="region of interest" description="Disordered" evidence="13">
    <location>
        <begin position="732"/>
        <end position="755"/>
    </location>
</feature>
<feature type="compositionally biased region" description="Polar residues" evidence="13">
    <location>
        <begin position="472"/>
        <end position="489"/>
    </location>
</feature>
<accession>A0AA40HTL4</accession>
<dbReference type="EMBL" id="JAULJE010000011">
    <property type="protein sequence ID" value="KAK1337218.1"/>
    <property type="molecule type" value="Genomic_DNA"/>
</dbReference>
<dbReference type="FunFam" id="2.10.25.10:FF:000606">
    <property type="entry name" value="Complement component C1q receptor"/>
    <property type="match status" value="1"/>
</dbReference>
<dbReference type="FunFam" id="2.10.25.10:FF:000005">
    <property type="entry name" value="Fibrillin 2"/>
    <property type="match status" value="1"/>
</dbReference>
<comment type="subcellular location">
    <subcellularLocation>
        <location evidence="1">Membrane</location>
        <topology evidence="1">Single-pass type I membrane protein</topology>
    </subcellularLocation>
</comment>
<evidence type="ECO:0000256" key="6">
    <source>
        <dbReference type="ARBA" id="ARBA00022734"/>
    </source>
</evidence>
<evidence type="ECO:0000256" key="12">
    <source>
        <dbReference type="PROSITE-ProRule" id="PRU00076"/>
    </source>
</evidence>
<evidence type="ECO:0000256" key="3">
    <source>
        <dbReference type="ARBA" id="ARBA00022553"/>
    </source>
</evidence>
<proteinExistence type="predicted"/>
<evidence type="ECO:0000256" key="11">
    <source>
        <dbReference type="ARBA" id="ARBA00023180"/>
    </source>
</evidence>
<dbReference type="InterPro" id="IPR000742">
    <property type="entry name" value="EGF"/>
</dbReference>
<dbReference type="PROSITE" id="PS00010">
    <property type="entry name" value="ASX_HYDROXYL"/>
    <property type="match status" value="1"/>
</dbReference>
<dbReference type="PROSITE" id="PS50041">
    <property type="entry name" value="C_TYPE_LECTIN_2"/>
    <property type="match status" value="1"/>
</dbReference>
<evidence type="ECO:0000256" key="1">
    <source>
        <dbReference type="ARBA" id="ARBA00004479"/>
    </source>
</evidence>
<evidence type="ECO:0000313" key="19">
    <source>
        <dbReference type="Proteomes" id="UP001177744"/>
    </source>
</evidence>
<dbReference type="Pfam" id="PF14670">
    <property type="entry name" value="FXa_inhibition"/>
    <property type="match status" value="1"/>
</dbReference>
<evidence type="ECO:0000256" key="7">
    <source>
        <dbReference type="ARBA" id="ARBA00022737"/>
    </source>
</evidence>
<keyword evidence="6" id="KW-0430">Lectin</keyword>
<dbReference type="InterPro" id="IPR009030">
    <property type="entry name" value="Growth_fac_rcpt_cys_sf"/>
</dbReference>
<keyword evidence="9 14" id="KW-0472">Membrane</keyword>
<dbReference type="Gene3D" id="3.10.100.10">
    <property type="entry name" value="Mannose-Binding Protein A, subunit A"/>
    <property type="match status" value="1"/>
</dbReference>
<comment type="caution">
    <text evidence="18">The sequence shown here is derived from an EMBL/GenBank/DDBJ whole genome shotgun (WGS) entry which is preliminary data.</text>
</comment>
<sequence>MATSASLLLLLPLLSQPWLGAGADTQAVVCAGTACYSAHWGKLPATEAQLLCNKDGGNLATVKTEEEAQHIQRALAQLLQPGAPWTGKFWIGLQREKGKCLDPSLPLRGFSWVGGGEDTLYSNWYKESRNTCISNRCASLMLDPSLSSLSSHLPKWSEGPCGNPGSPVSNIEGFVCKFSFKGMCRPLALGGPGQVNYSTPFQATSSSLEAVPFASVANVACGEGGESGQHFFLCKERATDVFDWGISGPLCASAEYKCSFNNGGCQQECLDGEDGSFRCGCRPGFRLLDDLVTCISRDPVAPARVATCVPDSLWKNYTCQCPEGYQLNATQRDCVDVDECQASPCEQECVNTPGSFHCQCWLGYEPGGPRGEACRDVDECTSPEGGLCEGYCLNTQGSFRCTCLPGRELAPDGVSCITGPTSLGPSAETSQGQDTGDREGSLMPSTTTSSPIRGPERTSKVAPTRWRPFLESNASITPTSPQSLATSGSPGIWMEHSSHHPTATTGHKESTDGDLIAQKRNEGPDWQKLLLFYILGTVAAILFLLALALGLLVYRKRRAKREVKEKKPQSAADSYSWVPERAESRAMENQYRGGLGEGRKRELLKSFATINTAQSVHLYPHVQGLTRQDFPYDAVSTARLCLCSQKAAGMVKAVRAAGGALGGLQPGGCLLPPPDVQREWASFQRSALCLPGGGHPIVSGFALEMQLSQRLTPRPSESKGDLSRGAEGRLLSMTSVKRPGHEGSSVASWSSENKSDDHYPFACDITDSVLGLMRLDWGVPPKMVMVNQLEPIQEVNKN</sequence>
<keyword evidence="3" id="KW-0597">Phosphoprotein</keyword>
<feature type="chain" id="PRO_5041408651" description="Complement component C1q receptor" evidence="15">
    <location>
        <begin position="23"/>
        <end position="798"/>
    </location>
</feature>
<evidence type="ECO:0000256" key="5">
    <source>
        <dbReference type="ARBA" id="ARBA00022729"/>
    </source>
</evidence>
<dbReference type="Pfam" id="PF07645">
    <property type="entry name" value="EGF_CA"/>
    <property type="match status" value="1"/>
</dbReference>
<dbReference type="SMART" id="SM00179">
    <property type="entry name" value="EGF_CA"/>
    <property type="match status" value="3"/>
</dbReference>
<keyword evidence="8 14" id="KW-1133">Transmembrane helix</keyword>
<evidence type="ECO:0000259" key="16">
    <source>
        <dbReference type="PROSITE" id="PS50026"/>
    </source>
</evidence>
<dbReference type="Gene3D" id="2.10.25.10">
    <property type="entry name" value="Laminin"/>
    <property type="match status" value="4"/>
</dbReference>
<gene>
    <name evidence="18" type="ORF">QTO34_001841</name>
</gene>
<feature type="transmembrane region" description="Helical" evidence="14">
    <location>
        <begin position="530"/>
        <end position="554"/>
    </location>
</feature>
<keyword evidence="10" id="KW-1015">Disulfide bond</keyword>
<feature type="non-terminal residue" evidence="18">
    <location>
        <position position="798"/>
    </location>
</feature>
<feature type="domain" description="C-type lectin" evidence="17">
    <location>
        <begin position="31"/>
        <end position="161"/>
    </location>
</feature>
<dbReference type="CDD" id="cd00054">
    <property type="entry name" value="EGF_CA"/>
    <property type="match status" value="2"/>
</dbReference>
<evidence type="ECO:0000256" key="10">
    <source>
        <dbReference type="ARBA" id="ARBA00023157"/>
    </source>
</evidence>
<dbReference type="PANTHER" id="PTHR14789:SF8">
    <property type="entry name" value="C-TYPE LECTIN DOMAIN FAMILY 14 MEMBER A PRECURSOR-RELATED"/>
    <property type="match status" value="1"/>
</dbReference>
<dbReference type="PANTHER" id="PTHR14789">
    <property type="entry name" value="CHONDROLECTIN VARIANT CHODLFDELTAE"/>
    <property type="match status" value="1"/>
</dbReference>
<evidence type="ECO:0000256" key="13">
    <source>
        <dbReference type="SAM" id="MobiDB-lite"/>
    </source>
</evidence>
<dbReference type="InterPro" id="IPR001881">
    <property type="entry name" value="EGF-like_Ca-bd_dom"/>
</dbReference>
<dbReference type="GO" id="GO:0030246">
    <property type="term" value="F:carbohydrate binding"/>
    <property type="evidence" value="ECO:0007669"/>
    <property type="project" value="UniProtKB-KW"/>
</dbReference>
<keyword evidence="5 15" id="KW-0732">Signal</keyword>
<dbReference type="InterPro" id="IPR001304">
    <property type="entry name" value="C-type_lectin-like"/>
</dbReference>
<name>A0AA40HTL4_CNENI</name>
<dbReference type="Proteomes" id="UP001177744">
    <property type="component" value="Unassembled WGS sequence"/>
</dbReference>
<feature type="domain" description="EGF-like" evidence="16">
    <location>
        <begin position="336"/>
        <end position="372"/>
    </location>
</feature>
<evidence type="ECO:0000256" key="4">
    <source>
        <dbReference type="ARBA" id="ARBA00022692"/>
    </source>
</evidence>
<dbReference type="SMART" id="SM00034">
    <property type="entry name" value="CLECT"/>
    <property type="match status" value="1"/>
</dbReference>